<feature type="signal peptide" evidence="5">
    <location>
        <begin position="1"/>
        <end position="28"/>
    </location>
</feature>
<feature type="compositionally biased region" description="Pro residues" evidence="3">
    <location>
        <begin position="218"/>
        <end position="227"/>
    </location>
</feature>
<protein>
    <recommendedName>
        <fullName evidence="2">Formin-like protein</fullName>
    </recommendedName>
</protein>
<sequence>MGIKKHMVNVKASLGVLVVLLLVAAVSPLEKKETEDHFVRKFLDPASGLFDEHTAKVLWKYCREGLFHLVKDVENHDLCLSWELSGSTNIISSEIQPLAREETKKFINAYCSQFKDNILHCLRKDNPPLPDSGKEDDSNIWHVTYMGPLFSRSSAPTRNFGRILLQHISQPPSPGPAPSLAPSSEPSPAPSSEPSPAPSSEPSPVPSPHSPVHHLPRPLQPSAPAPFFPKLTPPAASDISAPPSPEIDKQEDSDSNKKTVVLSVVITALLTFIAAALLFLCWRRHQRTGHVRLNDDRPLLSLSMSDYSVGPSSFSFGNSMKGEKPGFQSASNSLVDNKYTVQESQSIGVHNAATGSPFELKPPPGRMGIIPSGMPPLKPPPGSLKPPPGRLNPPPGRLNPLPPEPPSFRPLDAAAPPASTTTVAAVPPPAPQKPASIPPTRPPQPPMGAKPSPPPPALAGSRPGPPQPPPAPAVSRPGPPPPPPPAPAGIKPGPPPPPPLAPGGSKPGPRPPPLPPVNGVAPPRPPPFGSKVPQPLASGSKATVASEVDAPKAKLKPFFWDKVQANPDQSMVWNQIKSGSFQFNEEMIETLFGYNAVDKNNGQRQKESSSQDPSPQFVQIIDKKKAQNLLILLRALNVTMEEVCDALYEGHELPPEFLQTLLKMAPTSDEELKLRRFDGDLSQLGPADSFLKTLVDIPFAFKRMEALLFMGSFKEELGTTMESFYILEVACKELRSSRLFLKLLEAVLKTGNRMNDGTFRGGAQAFKLDTLLKLSDVKGTDGKTTLLHFVVLEIIRSEGIKAVRKSKDSQNLSIIKSDDLQDSIQETEDHYHEIGLQVVSHLSSELENVKKAAVIDADSLTGTTAKLGEGLVNTRDLINKNMKNVKEDRGFCETVKSFVQNAEADVKKLLEEEKKIMALVKNTGDYFHGNAGKNEGLRLFIVVRDFLLMLDKICKELIDTQKKQAKTVKQENPRGQSSSETRPPPDLRQRLFPAIAERRMIDISSDDESP</sequence>
<dbReference type="InterPro" id="IPR042201">
    <property type="entry name" value="FH2_Formin_sf"/>
</dbReference>
<reference evidence="8" key="2">
    <citation type="submission" date="2025-08" db="UniProtKB">
        <authorList>
            <consortium name="RefSeq"/>
        </authorList>
    </citation>
    <scope>IDENTIFICATION</scope>
    <source>
        <tissue evidence="8">Leaf</tissue>
    </source>
</reference>
<feature type="chain" id="PRO_5010383794" description="Formin-like protein" evidence="5">
    <location>
        <begin position="29"/>
        <end position="1010"/>
    </location>
</feature>
<evidence type="ECO:0000313" key="7">
    <source>
        <dbReference type="Proteomes" id="UP000087766"/>
    </source>
</evidence>
<dbReference type="InterPro" id="IPR027643">
    <property type="entry name" value="Formin-like_plant"/>
</dbReference>
<comment type="similarity">
    <text evidence="1">Belongs to the formin-like family. Class-I subfamily.</text>
</comment>
<accession>A0A1S3TK74</accession>
<name>A0A1S3TK74_VIGRR</name>
<dbReference type="OrthoDB" id="1668162at2759"/>
<dbReference type="PROSITE" id="PS51444">
    <property type="entry name" value="FH2"/>
    <property type="match status" value="1"/>
</dbReference>
<gene>
    <name evidence="8" type="primary">LOC106756297</name>
</gene>
<dbReference type="Pfam" id="PF02181">
    <property type="entry name" value="FH2"/>
    <property type="match status" value="1"/>
</dbReference>
<feature type="compositionally biased region" description="Pro residues" evidence="3">
    <location>
        <begin position="426"/>
        <end position="501"/>
    </location>
</feature>
<evidence type="ECO:0000259" key="6">
    <source>
        <dbReference type="PROSITE" id="PS51444"/>
    </source>
</evidence>
<dbReference type="SMART" id="SM00498">
    <property type="entry name" value="FH2"/>
    <property type="match status" value="1"/>
</dbReference>
<evidence type="ECO:0000256" key="2">
    <source>
        <dbReference type="RuleBase" id="RU361260"/>
    </source>
</evidence>
<feature type="compositionally biased region" description="Basic and acidic residues" evidence="3">
    <location>
        <begin position="246"/>
        <end position="256"/>
    </location>
</feature>
<feature type="region of interest" description="Disordered" evidence="3">
    <location>
        <begin position="167"/>
        <end position="256"/>
    </location>
</feature>
<dbReference type="PANTHER" id="PTHR23213">
    <property type="entry name" value="FORMIN-RELATED"/>
    <property type="match status" value="1"/>
</dbReference>
<feature type="compositionally biased region" description="Low complexity" evidence="3">
    <location>
        <begin position="413"/>
        <end position="425"/>
    </location>
</feature>
<dbReference type="AlphaFoldDB" id="A0A1S3TK74"/>
<keyword evidence="4" id="KW-0472">Membrane</keyword>
<feature type="transmembrane region" description="Helical" evidence="4">
    <location>
        <begin position="260"/>
        <end position="282"/>
    </location>
</feature>
<keyword evidence="7" id="KW-1185">Reference proteome</keyword>
<feature type="region of interest" description="Disordered" evidence="3">
    <location>
        <begin position="348"/>
        <end position="544"/>
    </location>
</feature>
<dbReference type="GeneID" id="106756297"/>
<dbReference type="RefSeq" id="XP_014494156.1">
    <property type="nucleotide sequence ID" value="XM_014638670.2"/>
</dbReference>
<dbReference type="GO" id="GO:0045010">
    <property type="term" value="P:actin nucleation"/>
    <property type="evidence" value="ECO:0007669"/>
    <property type="project" value="InterPro"/>
</dbReference>
<dbReference type="KEGG" id="vra:106756297"/>
<feature type="compositionally biased region" description="Pro residues" evidence="3">
    <location>
        <begin position="373"/>
        <end position="408"/>
    </location>
</feature>
<dbReference type="GO" id="GO:0051015">
    <property type="term" value="F:actin filament binding"/>
    <property type="evidence" value="ECO:0007669"/>
    <property type="project" value="InterPro"/>
</dbReference>
<dbReference type="STRING" id="3916.A0A1S3TK74"/>
<feature type="region of interest" description="Disordered" evidence="3">
    <location>
        <begin position="965"/>
        <end position="991"/>
    </location>
</feature>
<evidence type="ECO:0000256" key="3">
    <source>
        <dbReference type="SAM" id="MobiDB-lite"/>
    </source>
</evidence>
<dbReference type="SUPFAM" id="SSF101447">
    <property type="entry name" value="Formin homology 2 domain (FH2 domain)"/>
    <property type="match status" value="1"/>
</dbReference>
<organism evidence="7 8">
    <name type="scientific">Vigna radiata var. radiata</name>
    <name type="common">Mung bean</name>
    <name type="synonym">Phaseolus aureus</name>
    <dbReference type="NCBI Taxonomy" id="3916"/>
    <lineage>
        <taxon>Eukaryota</taxon>
        <taxon>Viridiplantae</taxon>
        <taxon>Streptophyta</taxon>
        <taxon>Embryophyta</taxon>
        <taxon>Tracheophyta</taxon>
        <taxon>Spermatophyta</taxon>
        <taxon>Magnoliopsida</taxon>
        <taxon>eudicotyledons</taxon>
        <taxon>Gunneridae</taxon>
        <taxon>Pentapetalae</taxon>
        <taxon>rosids</taxon>
        <taxon>fabids</taxon>
        <taxon>Fabales</taxon>
        <taxon>Fabaceae</taxon>
        <taxon>Papilionoideae</taxon>
        <taxon>50 kb inversion clade</taxon>
        <taxon>NPAAA clade</taxon>
        <taxon>indigoferoid/millettioid clade</taxon>
        <taxon>Phaseoleae</taxon>
        <taxon>Vigna</taxon>
    </lineage>
</organism>
<feature type="domain" description="FH2" evidence="6">
    <location>
        <begin position="545"/>
        <end position="976"/>
    </location>
</feature>
<reference evidence="7" key="1">
    <citation type="journal article" date="2014" name="Nat. Commun.">
        <title>Genome sequence of mungbean and insights into evolution within Vigna species.</title>
        <authorList>
            <person name="Kang Y.J."/>
            <person name="Kim S.K."/>
            <person name="Kim M.Y."/>
            <person name="Lestari P."/>
            <person name="Kim K.H."/>
            <person name="Ha B.K."/>
            <person name="Jun T.H."/>
            <person name="Hwang W.J."/>
            <person name="Lee T."/>
            <person name="Lee J."/>
            <person name="Shim S."/>
            <person name="Yoon M.Y."/>
            <person name="Jang Y.E."/>
            <person name="Han K.S."/>
            <person name="Taeprayoon P."/>
            <person name="Yoon N."/>
            <person name="Somta P."/>
            <person name="Tanya P."/>
            <person name="Kim K.S."/>
            <person name="Gwag J.G."/>
            <person name="Moon J.K."/>
            <person name="Lee Y.H."/>
            <person name="Park B.S."/>
            <person name="Bombarely A."/>
            <person name="Doyle J.J."/>
            <person name="Jackson S.A."/>
            <person name="Schafleitner R."/>
            <person name="Srinives P."/>
            <person name="Varshney R.K."/>
            <person name="Lee S.H."/>
        </authorList>
    </citation>
    <scope>NUCLEOTIDE SEQUENCE [LARGE SCALE GENOMIC DNA]</scope>
    <source>
        <strain evidence="7">cv. VC1973A</strain>
    </source>
</reference>
<dbReference type="Gene3D" id="1.20.58.2220">
    <property type="entry name" value="Formin, FH2 domain"/>
    <property type="match status" value="1"/>
</dbReference>
<evidence type="ECO:0000313" key="8">
    <source>
        <dbReference type="RefSeq" id="XP_014494156.1"/>
    </source>
</evidence>
<proteinExistence type="inferred from homology"/>
<evidence type="ECO:0000256" key="1">
    <source>
        <dbReference type="ARBA" id="ARBA00025793"/>
    </source>
</evidence>
<keyword evidence="4" id="KW-0812">Transmembrane</keyword>
<evidence type="ECO:0000256" key="4">
    <source>
        <dbReference type="SAM" id="Phobius"/>
    </source>
</evidence>
<dbReference type="Proteomes" id="UP000087766">
    <property type="component" value="Chromosome 2"/>
</dbReference>
<feature type="compositionally biased region" description="Pro residues" evidence="3">
    <location>
        <begin position="171"/>
        <end position="209"/>
    </location>
</feature>
<feature type="compositionally biased region" description="Pro residues" evidence="3">
    <location>
        <begin position="508"/>
        <end position="528"/>
    </location>
</feature>
<keyword evidence="5" id="KW-0732">Signal</keyword>
<dbReference type="PANTHER" id="PTHR23213:SF269">
    <property type="entry name" value="FORMIN-LIKE PROTEIN 5"/>
    <property type="match status" value="1"/>
</dbReference>
<evidence type="ECO:0000256" key="5">
    <source>
        <dbReference type="SAM" id="SignalP"/>
    </source>
</evidence>
<dbReference type="InterPro" id="IPR015425">
    <property type="entry name" value="FH2_Formin"/>
</dbReference>
<keyword evidence="4" id="KW-1133">Transmembrane helix</keyword>